<dbReference type="Pfam" id="PF01128">
    <property type="entry name" value="IspD"/>
    <property type="match status" value="1"/>
</dbReference>
<protein>
    <recommendedName>
        <fullName evidence="5">2-C-methyl-D-erythritol 4-phosphate cytidylyltransferase</fullName>
    </recommendedName>
</protein>
<dbReference type="PANTHER" id="PTHR32125">
    <property type="entry name" value="2-C-METHYL-D-ERYTHRITOL 4-PHOSPHATE CYTIDYLYLTRANSFERASE, CHLOROPLASTIC"/>
    <property type="match status" value="1"/>
</dbReference>
<dbReference type="InterPro" id="IPR029044">
    <property type="entry name" value="Nucleotide-diphossugar_trans"/>
</dbReference>
<proteinExistence type="predicted"/>
<dbReference type="Proteomes" id="UP000176939">
    <property type="component" value="Unassembled WGS sequence"/>
</dbReference>
<dbReference type="AlphaFoldDB" id="A0A1F7X3H6"/>
<evidence type="ECO:0008006" key="5">
    <source>
        <dbReference type="Google" id="ProtNLM"/>
    </source>
</evidence>
<dbReference type="GO" id="GO:0050518">
    <property type="term" value="F:2-C-methyl-D-erythritol 4-phosphate cytidylyltransferase activity"/>
    <property type="evidence" value="ECO:0007669"/>
    <property type="project" value="TreeGrafter"/>
</dbReference>
<sequence length="224" mass="25305">MIDVIYLCAGVGKRANLGYPKQFLSLHGKPLLIHGLETLRRIKEIGEIIIPCPEEDRQKILRTCFNYNIDHVVTCQGGDTRQDSTYLGLSEVVTDEVLICEAVRPFMSLNLIKKVLDCENEFVTPITQMYASVIDCCGNSFDRNTIGPVQMPQKYNTQLLNHGHVKARVNEKFDYTDDAALIINELGLIPKIVKGEDVNIKITTPLDVYIAEAIYKYIQGEKQE</sequence>
<dbReference type="InterPro" id="IPR050088">
    <property type="entry name" value="IspD/TarI_cytidylyltransf_bact"/>
</dbReference>
<dbReference type="InterPro" id="IPR034683">
    <property type="entry name" value="IspD/TarI"/>
</dbReference>
<evidence type="ECO:0000313" key="4">
    <source>
        <dbReference type="Proteomes" id="UP000176939"/>
    </source>
</evidence>
<keyword evidence="2" id="KW-0548">Nucleotidyltransferase</keyword>
<dbReference type="SUPFAM" id="SSF53448">
    <property type="entry name" value="Nucleotide-diphospho-sugar transferases"/>
    <property type="match status" value="1"/>
</dbReference>
<organism evidence="3 4">
    <name type="scientific">Candidatus Woesebacteria bacterium RBG_13_36_22</name>
    <dbReference type="NCBI Taxonomy" id="1802478"/>
    <lineage>
        <taxon>Bacteria</taxon>
        <taxon>Candidatus Woeseibacteriota</taxon>
    </lineage>
</organism>
<comment type="caution">
    <text evidence="3">The sequence shown here is derived from an EMBL/GenBank/DDBJ whole genome shotgun (WGS) entry which is preliminary data.</text>
</comment>
<dbReference type="PANTHER" id="PTHR32125:SF4">
    <property type="entry name" value="2-C-METHYL-D-ERYTHRITOL 4-PHOSPHATE CYTIDYLYLTRANSFERASE, CHLOROPLASTIC"/>
    <property type="match status" value="1"/>
</dbReference>
<dbReference type="EMBL" id="MGFQ01000034">
    <property type="protein sequence ID" value="OGM08928.1"/>
    <property type="molecule type" value="Genomic_DNA"/>
</dbReference>
<evidence type="ECO:0000256" key="2">
    <source>
        <dbReference type="ARBA" id="ARBA00022695"/>
    </source>
</evidence>
<reference evidence="3 4" key="1">
    <citation type="journal article" date="2016" name="Nat. Commun.">
        <title>Thousands of microbial genomes shed light on interconnected biogeochemical processes in an aquifer system.</title>
        <authorList>
            <person name="Anantharaman K."/>
            <person name="Brown C.T."/>
            <person name="Hug L.A."/>
            <person name="Sharon I."/>
            <person name="Castelle C.J."/>
            <person name="Probst A.J."/>
            <person name="Thomas B.C."/>
            <person name="Singh A."/>
            <person name="Wilkins M.J."/>
            <person name="Karaoz U."/>
            <person name="Brodie E.L."/>
            <person name="Williams K.H."/>
            <person name="Hubbard S.S."/>
            <person name="Banfield J.F."/>
        </authorList>
    </citation>
    <scope>NUCLEOTIDE SEQUENCE [LARGE SCALE GENOMIC DNA]</scope>
</reference>
<evidence type="ECO:0000313" key="3">
    <source>
        <dbReference type="EMBL" id="OGM08928.1"/>
    </source>
</evidence>
<dbReference type="Gene3D" id="3.90.550.10">
    <property type="entry name" value="Spore Coat Polysaccharide Biosynthesis Protein SpsA, Chain A"/>
    <property type="match status" value="1"/>
</dbReference>
<gene>
    <name evidence="3" type="ORF">A2Z67_05755</name>
</gene>
<name>A0A1F7X3H6_9BACT</name>
<keyword evidence="1" id="KW-0808">Transferase</keyword>
<evidence type="ECO:0000256" key="1">
    <source>
        <dbReference type="ARBA" id="ARBA00022679"/>
    </source>
</evidence>
<accession>A0A1F7X3H6</accession>